<name>A0A7H0SLN3_9CORY</name>
<dbReference type="KEGG" id="cpoy:GP475_01550"/>
<accession>A0A7H0SLN3</accession>
<dbReference type="EMBL" id="CP046884">
    <property type="protein sequence ID" value="QNQ89458.1"/>
    <property type="molecule type" value="Genomic_DNA"/>
</dbReference>
<protein>
    <submittedName>
        <fullName evidence="1">TadE-like protein</fullName>
    </submittedName>
</protein>
<dbReference type="AlphaFoldDB" id="A0A7H0SLN3"/>
<evidence type="ECO:0000313" key="1">
    <source>
        <dbReference type="EMBL" id="QNQ89458.1"/>
    </source>
</evidence>
<sequence>MSSRQPHDEGYATITAVGIITALISVGLVLMAAGAWVISAHQSQSAAEMAAISAAYAHYQGKSACSEAAEISLQNKATLQSCRVEESDVIVETSVRGRRAQARAGPI</sequence>
<organism evidence="1 2">
    <name type="scientific">Corynebacterium poyangense</name>
    <dbReference type="NCBI Taxonomy" id="2684405"/>
    <lineage>
        <taxon>Bacteria</taxon>
        <taxon>Bacillati</taxon>
        <taxon>Actinomycetota</taxon>
        <taxon>Actinomycetes</taxon>
        <taxon>Mycobacteriales</taxon>
        <taxon>Corynebacteriaceae</taxon>
        <taxon>Corynebacterium</taxon>
    </lineage>
</organism>
<dbReference type="Proteomes" id="UP000516320">
    <property type="component" value="Chromosome"/>
</dbReference>
<evidence type="ECO:0000313" key="2">
    <source>
        <dbReference type="Proteomes" id="UP000516320"/>
    </source>
</evidence>
<gene>
    <name evidence="1" type="ORF">GP475_01550</name>
</gene>
<dbReference type="InterPro" id="IPR021202">
    <property type="entry name" value="Rv3654c-like"/>
</dbReference>
<dbReference type="NCBIfam" id="TIGR03816">
    <property type="entry name" value="tadE_like_DECH"/>
    <property type="match status" value="1"/>
</dbReference>
<reference evidence="1 2" key="1">
    <citation type="submission" date="2019-12" db="EMBL/GenBank/DDBJ databases">
        <title>Corynebacterium sp. nov., isolated from feces of the Anser Albifrons in China.</title>
        <authorList>
            <person name="Liu Q."/>
        </authorList>
    </citation>
    <scope>NUCLEOTIDE SEQUENCE [LARGE SCALE GENOMIC DNA]</scope>
    <source>
        <strain evidence="1 2">4H37-19</strain>
    </source>
</reference>
<proteinExistence type="predicted"/>
<dbReference type="RefSeq" id="WP_187974913.1">
    <property type="nucleotide sequence ID" value="NZ_CP046884.1"/>
</dbReference>
<keyword evidence="2" id="KW-1185">Reference proteome</keyword>